<dbReference type="InterPro" id="IPR010656">
    <property type="entry name" value="DctM"/>
</dbReference>
<evidence type="ECO:0000313" key="10">
    <source>
        <dbReference type="Proteomes" id="UP000528322"/>
    </source>
</evidence>
<feature type="transmembrane region" description="Helical" evidence="7">
    <location>
        <begin position="216"/>
        <end position="237"/>
    </location>
</feature>
<name>A0A7W7Y653_9BACT</name>
<comment type="caution">
    <text evidence="9">The sequence shown here is derived from an EMBL/GenBank/DDBJ whole genome shotgun (WGS) entry which is preliminary data.</text>
</comment>
<dbReference type="Proteomes" id="UP000528322">
    <property type="component" value="Unassembled WGS sequence"/>
</dbReference>
<feature type="transmembrane region" description="Helical" evidence="7">
    <location>
        <begin position="97"/>
        <end position="125"/>
    </location>
</feature>
<keyword evidence="2" id="KW-1003">Cell membrane</keyword>
<dbReference type="GO" id="GO:0005886">
    <property type="term" value="C:plasma membrane"/>
    <property type="evidence" value="ECO:0007669"/>
    <property type="project" value="UniProtKB-SubCell"/>
</dbReference>
<comment type="subcellular location">
    <subcellularLocation>
        <location evidence="1">Cell inner membrane</location>
        <topology evidence="1">Multi-pass membrane protein</topology>
    </subcellularLocation>
</comment>
<evidence type="ECO:0000256" key="6">
    <source>
        <dbReference type="ARBA" id="ARBA00023136"/>
    </source>
</evidence>
<dbReference type="EMBL" id="JACHID010000017">
    <property type="protein sequence ID" value="MBB5022813.1"/>
    <property type="molecule type" value="Genomic_DNA"/>
</dbReference>
<evidence type="ECO:0000256" key="5">
    <source>
        <dbReference type="ARBA" id="ARBA00022989"/>
    </source>
</evidence>
<proteinExistence type="predicted"/>
<dbReference type="InterPro" id="IPR004681">
    <property type="entry name" value="TRAP_DctM"/>
</dbReference>
<dbReference type="Pfam" id="PF06808">
    <property type="entry name" value="DctM"/>
    <property type="match status" value="1"/>
</dbReference>
<gene>
    <name evidence="9" type="ORF">HNR37_002160</name>
</gene>
<feature type="transmembrane region" description="Helical" evidence="7">
    <location>
        <begin position="359"/>
        <end position="383"/>
    </location>
</feature>
<feature type="transmembrane region" description="Helical" evidence="7">
    <location>
        <begin position="137"/>
        <end position="160"/>
    </location>
</feature>
<keyword evidence="3" id="KW-0997">Cell inner membrane</keyword>
<dbReference type="PANTHER" id="PTHR33362:SF5">
    <property type="entry name" value="C4-DICARBOXYLATE TRAP TRANSPORTER LARGE PERMEASE PROTEIN DCTM"/>
    <property type="match status" value="1"/>
</dbReference>
<evidence type="ECO:0000313" key="9">
    <source>
        <dbReference type="EMBL" id="MBB5022813.1"/>
    </source>
</evidence>
<feature type="transmembrane region" description="Helical" evidence="7">
    <location>
        <begin position="270"/>
        <end position="291"/>
    </location>
</feature>
<dbReference type="RefSeq" id="WP_183734035.1">
    <property type="nucleotide sequence ID" value="NZ_JACHID010000017.1"/>
</dbReference>
<keyword evidence="10" id="KW-1185">Reference proteome</keyword>
<feature type="transmembrane region" description="Helical" evidence="7">
    <location>
        <begin position="27"/>
        <end position="49"/>
    </location>
</feature>
<evidence type="ECO:0000256" key="4">
    <source>
        <dbReference type="ARBA" id="ARBA00022692"/>
    </source>
</evidence>
<feature type="domain" description="TRAP C4-dicarboxylate transport system permease DctM subunit" evidence="8">
    <location>
        <begin position="10"/>
        <end position="418"/>
    </location>
</feature>
<dbReference type="AlphaFoldDB" id="A0A7W7Y653"/>
<feature type="transmembrane region" description="Helical" evidence="7">
    <location>
        <begin position="316"/>
        <end position="347"/>
    </location>
</feature>
<evidence type="ECO:0000256" key="2">
    <source>
        <dbReference type="ARBA" id="ARBA00022475"/>
    </source>
</evidence>
<dbReference type="GO" id="GO:0022857">
    <property type="term" value="F:transmembrane transporter activity"/>
    <property type="evidence" value="ECO:0007669"/>
    <property type="project" value="TreeGrafter"/>
</dbReference>
<keyword evidence="6 7" id="KW-0472">Membrane</keyword>
<dbReference type="NCBIfam" id="TIGR00786">
    <property type="entry name" value="dctM"/>
    <property type="match status" value="1"/>
</dbReference>
<reference evidence="9 10" key="1">
    <citation type="submission" date="2020-08" db="EMBL/GenBank/DDBJ databases">
        <title>Genomic Encyclopedia of Type Strains, Phase IV (KMG-IV): sequencing the most valuable type-strain genomes for metagenomic binning, comparative biology and taxonomic classification.</title>
        <authorList>
            <person name="Goeker M."/>
        </authorList>
    </citation>
    <scope>NUCLEOTIDE SEQUENCE [LARGE SCALE GENOMIC DNA]</scope>
    <source>
        <strain evidence="9 10">DSM 22071</strain>
    </source>
</reference>
<evidence type="ECO:0000256" key="3">
    <source>
        <dbReference type="ARBA" id="ARBA00022519"/>
    </source>
</evidence>
<feature type="transmembrane region" description="Helical" evidence="7">
    <location>
        <begin position="243"/>
        <end position="258"/>
    </location>
</feature>
<feature type="transmembrane region" description="Helical" evidence="7">
    <location>
        <begin position="56"/>
        <end position="77"/>
    </location>
</feature>
<feature type="transmembrane region" description="Helical" evidence="7">
    <location>
        <begin position="172"/>
        <end position="195"/>
    </location>
</feature>
<dbReference type="PANTHER" id="PTHR33362">
    <property type="entry name" value="SIALIC ACID TRAP TRANSPORTER PERMEASE PROTEIN SIAT-RELATED"/>
    <property type="match status" value="1"/>
</dbReference>
<organism evidence="9 10">
    <name type="scientific">Desulfurispira natronophila</name>
    <dbReference type="NCBI Taxonomy" id="682562"/>
    <lineage>
        <taxon>Bacteria</taxon>
        <taxon>Pseudomonadati</taxon>
        <taxon>Chrysiogenota</taxon>
        <taxon>Chrysiogenia</taxon>
        <taxon>Chrysiogenales</taxon>
        <taxon>Chrysiogenaceae</taxon>
        <taxon>Desulfurispira</taxon>
    </lineage>
</organism>
<protein>
    <submittedName>
        <fullName evidence="9">C4-dicarboxylate transporter DctM subunit</fullName>
    </submittedName>
</protein>
<sequence>MDTSYIIILALLLGALAATIPVALVLFFIGLIGLAFFIGIDPLIVVEVLYRSMDKFALIVVLFFILCGNIMTTGSIVQKLIKTANVLVGFLPGGLAMAGILACGFFGAISGSTVATVVAIGGFMIPALIEHRYPERFTVGVMTTAPILGVIIPPSIAMILYAMVTNVSLEAFFLTGFVPGFLIILAMSIYTYLYCRKQPDLKVMPKPTLGEALATLKESFWALMLPVIIFGGIYSGIFTANEAAVVACFYAFFVELIIHRDMKFSQVKKVVVSSAVTSSTLLFIVAGASVFGEYLTFEQIPNQIANAVVSNIHSQWIFLLAVGIMLLLIGMFMDIISATIILTPILYPMLARFGIDPMHFGLLMTVNLGIGYATPPLGVSLYIAGTVANRNILYVTKAVAPFLLIQLAVLLVLMFWPDLVLFLPRWLYGYGG</sequence>
<evidence type="ECO:0000256" key="7">
    <source>
        <dbReference type="SAM" id="Phobius"/>
    </source>
</evidence>
<keyword evidence="4 7" id="KW-0812">Transmembrane</keyword>
<feature type="transmembrane region" description="Helical" evidence="7">
    <location>
        <begin position="403"/>
        <end position="423"/>
    </location>
</feature>
<accession>A0A7W7Y653</accession>
<dbReference type="PIRSF" id="PIRSF006066">
    <property type="entry name" value="HI0050"/>
    <property type="match status" value="1"/>
</dbReference>
<evidence type="ECO:0000256" key="1">
    <source>
        <dbReference type="ARBA" id="ARBA00004429"/>
    </source>
</evidence>
<keyword evidence="5 7" id="KW-1133">Transmembrane helix</keyword>
<evidence type="ECO:0000259" key="8">
    <source>
        <dbReference type="Pfam" id="PF06808"/>
    </source>
</evidence>